<sequence>MPADAASPSLLTCTNSFSFITLISDSLRLRDETLAMAFVYINKYLSFLRDTPDAEELLDDYTLSLASLSLATKATESPRRLREFLLPAYGLMNPDAEPLTFPSTLYDSLRGTLVAAEFLLLRVLRFDIRLPLPFDYLPRYLEKTLVLHGTDHLDFAAEDEKEEICVVDVKFTALGRKTWGLVGEAMKDFRLVNYFTARTVAAACFWVVLEKEGLRAREERERWLKRLTGDRVDLVDFEEAVGDVKRLEL</sequence>
<dbReference type="CDD" id="cd20534">
    <property type="entry name" value="CYCLIN_CCNM_CCNQ_rpt1"/>
    <property type="match status" value="1"/>
</dbReference>
<keyword evidence="4" id="KW-1185">Reference proteome</keyword>
<dbReference type="GO" id="GO:0016538">
    <property type="term" value="F:cyclin-dependent protein serine/threonine kinase regulator activity"/>
    <property type="evidence" value="ECO:0007669"/>
    <property type="project" value="InterPro"/>
</dbReference>
<dbReference type="InterPro" id="IPR006671">
    <property type="entry name" value="Cyclin_N"/>
</dbReference>
<dbReference type="InterPro" id="IPR048055">
    <property type="entry name" value="Cyclin-Q_first_cyclin_box"/>
</dbReference>
<accession>U4LJ66</accession>
<dbReference type="InterPro" id="IPR043198">
    <property type="entry name" value="Cyclin/Ssn8"/>
</dbReference>
<dbReference type="AlphaFoldDB" id="U4LJ66"/>
<evidence type="ECO:0000313" key="3">
    <source>
        <dbReference type="EMBL" id="CCX32139.1"/>
    </source>
</evidence>
<dbReference type="Gene3D" id="1.10.472.10">
    <property type="entry name" value="Cyclin-like"/>
    <property type="match status" value="1"/>
</dbReference>
<dbReference type="eggNOG" id="ENOG502S59S">
    <property type="taxonomic scope" value="Eukaryota"/>
</dbReference>
<dbReference type="EMBL" id="HF935724">
    <property type="protein sequence ID" value="CCX32139.1"/>
    <property type="molecule type" value="Genomic_DNA"/>
</dbReference>
<dbReference type="Pfam" id="PF00134">
    <property type="entry name" value="Cyclin_N"/>
    <property type="match status" value="1"/>
</dbReference>
<dbReference type="PANTHER" id="PTHR10026">
    <property type="entry name" value="CYCLIN"/>
    <property type="match status" value="1"/>
</dbReference>
<reference evidence="3 4" key="1">
    <citation type="journal article" date="2013" name="PLoS Genet.">
        <title>The genome and development-dependent transcriptomes of Pyronema confluens: a window into fungal evolution.</title>
        <authorList>
            <person name="Traeger S."/>
            <person name="Altegoer F."/>
            <person name="Freitag M."/>
            <person name="Gabaldon T."/>
            <person name="Kempken F."/>
            <person name="Kumar A."/>
            <person name="Marcet-Houben M."/>
            <person name="Poggeler S."/>
            <person name="Stajich J.E."/>
            <person name="Nowrousian M."/>
        </authorList>
    </citation>
    <scope>NUCLEOTIDE SEQUENCE [LARGE SCALE GENOMIC DNA]</scope>
    <source>
        <strain evidence="4">CBS 100304</strain>
        <tissue evidence="3">Vegetative mycelium</tissue>
    </source>
</reference>
<evidence type="ECO:0000313" key="4">
    <source>
        <dbReference type="Proteomes" id="UP000018144"/>
    </source>
</evidence>
<dbReference type="GO" id="GO:0006357">
    <property type="term" value="P:regulation of transcription by RNA polymerase II"/>
    <property type="evidence" value="ECO:0007669"/>
    <property type="project" value="InterPro"/>
</dbReference>
<organism evidence="3 4">
    <name type="scientific">Pyronema omphalodes (strain CBS 100304)</name>
    <name type="common">Pyronema confluens</name>
    <dbReference type="NCBI Taxonomy" id="1076935"/>
    <lineage>
        <taxon>Eukaryota</taxon>
        <taxon>Fungi</taxon>
        <taxon>Dikarya</taxon>
        <taxon>Ascomycota</taxon>
        <taxon>Pezizomycotina</taxon>
        <taxon>Pezizomycetes</taxon>
        <taxon>Pezizales</taxon>
        <taxon>Pyronemataceae</taxon>
        <taxon>Pyronema</taxon>
    </lineage>
</organism>
<dbReference type="OrthoDB" id="25002at2759"/>
<dbReference type="STRING" id="1076935.U4LJ66"/>
<evidence type="ECO:0000256" key="1">
    <source>
        <dbReference type="ARBA" id="ARBA00014912"/>
    </source>
</evidence>
<proteinExistence type="predicted"/>
<feature type="domain" description="Cyclin N-terminal" evidence="2">
    <location>
        <begin position="18"/>
        <end position="128"/>
    </location>
</feature>
<dbReference type="InterPro" id="IPR036915">
    <property type="entry name" value="Cyclin-like_sf"/>
</dbReference>
<evidence type="ECO:0000259" key="2">
    <source>
        <dbReference type="Pfam" id="PF00134"/>
    </source>
</evidence>
<gene>
    <name evidence="3" type="ORF">PCON_12409</name>
</gene>
<dbReference type="Proteomes" id="UP000018144">
    <property type="component" value="Unassembled WGS sequence"/>
</dbReference>
<protein>
    <recommendedName>
        <fullName evidence="1">RNA polymerase II holoenzyme cyclin-like subunit</fullName>
    </recommendedName>
</protein>
<dbReference type="OMA" id="WASEESC"/>
<name>U4LJ66_PYROM</name>
<dbReference type="SUPFAM" id="SSF47954">
    <property type="entry name" value="Cyclin-like"/>
    <property type="match status" value="1"/>
</dbReference>